<dbReference type="AlphaFoldDB" id="A0A163BVL8"/>
<accession>A0A163BVL8</accession>
<feature type="compositionally biased region" description="Polar residues" evidence="1">
    <location>
        <begin position="75"/>
        <end position="88"/>
    </location>
</feature>
<keyword evidence="3" id="KW-1185">Reference proteome</keyword>
<evidence type="ECO:0000313" key="3">
    <source>
        <dbReference type="Proteomes" id="UP000076837"/>
    </source>
</evidence>
<name>A0A163BVL8_DIDRA</name>
<comment type="caution">
    <text evidence="2">The sequence shown here is derived from an EMBL/GenBank/DDBJ whole genome shotgun (WGS) entry which is preliminary data.</text>
</comment>
<protein>
    <submittedName>
        <fullName evidence="2">Uncharacterized protein</fullName>
    </submittedName>
</protein>
<evidence type="ECO:0000313" key="2">
    <source>
        <dbReference type="EMBL" id="KZM22032.1"/>
    </source>
</evidence>
<organism evidence="2 3">
    <name type="scientific">Didymella rabiei</name>
    <name type="common">Chickpea ascochyta blight fungus</name>
    <name type="synonym">Mycosphaerella rabiei</name>
    <dbReference type="NCBI Taxonomy" id="5454"/>
    <lineage>
        <taxon>Eukaryota</taxon>
        <taxon>Fungi</taxon>
        <taxon>Dikarya</taxon>
        <taxon>Ascomycota</taxon>
        <taxon>Pezizomycotina</taxon>
        <taxon>Dothideomycetes</taxon>
        <taxon>Pleosporomycetidae</taxon>
        <taxon>Pleosporales</taxon>
        <taxon>Pleosporineae</taxon>
        <taxon>Didymellaceae</taxon>
        <taxon>Ascochyta</taxon>
    </lineage>
</organism>
<evidence type="ECO:0000256" key="1">
    <source>
        <dbReference type="SAM" id="MobiDB-lite"/>
    </source>
</evidence>
<reference evidence="2 3" key="1">
    <citation type="journal article" date="2016" name="Sci. Rep.">
        <title>Draft genome sequencing and secretome analysis of fungal phytopathogen Ascochyta rabiei provides insight into the necrotrophic effector repertoire.</title>
        <authorList>
            <person name="Verma S."/>
            <person name="Gazara R.K."/>
            <person name="Nizam S."/>
            <person name="Parween S."/>
            <person name="Chattopadhyay D."/>
            <person name="Verma P.K."/>
        </authorList>
    </citation>
    <scope>NUCLEOTIDE SEQUENCE [LARGE SCALE GENOMIC DNA]</scope>
    <source>
        <strain evidence="2 3">ArDII</strain>
    </source>
</reference>
<dbReference type="Proteomes" id="UP000076837">
    <property type="component" value="Unassembled WGS sequence"/>
</dbReference>
<dbReference type="EMBL" id="JYNV01000227">
    <property type="protein sequence ID" value="KZM22032.1"/>
    <property type="molecule type" value="Genomic_DNA"/>
</dbReference>
<sequence>MPFVAINDDGELEIRWPFWVRERFDIVVGLWFEMVELLGVLPLAPWIEAARERTIVLQRETSQPGQQVEDGGAENQVSSEPLETSTPTAPKADKDYRLG</sequence>
<proteinExistence type="predicted"/>
<feature type="region of interest" description="Disordered" evidence="1">
    <location>
        <begin position="60"/>
        <end position="99"/>
    </location>
</feature>
<gene>
    <name evidence="2" type="ORF">ST47_g6830</name>
</gene>